<proteinExistence type="predicted"/>
<evidence type="ECO:0000313" key="6">
    <source>
        <dbReference type="EMBL" id="KAK5052779.1"/>
    </source>
</evidence>
<evidence type="ECO:0000259" key="5">
    <source>
        <dbReference type="Pfam" id="PF01494"/>
    </source>
</evidence>
<keyword evidence="3" id="KW-0274">FAD</keyword>
<dbReference type="InterPro" id="IPR002938">
    <property type="entry name" value="FAD-bd"/>
</dbReference>
<feature type="domain" description="FAD-binding" evidence="5">
    <location>
        <begin position="148"/>
        <end position="293"/>
    </location>
</feature>
<keyword evidence="2" id="KW-0285">Flavoprotein</keyword>
<sequence length="341" mass="37545">MINSTQDSLDADVIVVGAGPAGLLTALKLALAGVSTMVLEKHSHPLQAPRAVVYMPVVHKELKKLGWLEVFKQRAFTSFNGPCWRRVDGAELLLIDLAQTMEHLAATGAPIPPLDPSTLDEQCLYMIGQDELSSILLSELKSRCRDTFSIRFSSPCLGISSHASFAEFTTSEETKEGGVAHGRGNTWRIVYGEDPNLPDDEASVTERSKTRIPQWLSPSDENYTLQRLKPYFAQRRCAKTFRSDRVFLVGDAAHSNNPVGGLGLTSGILDAIVIGNALYRHLQGEPETVNDQAAESRRSTWLNVTNSTSENNFRWLYAGPNDENISKDREELFAKADSDPA</sequence>
<dbReference type="PANTHER" id="PTHR43004">
    <property type="entry name" value="TRK SYSTEM POTASSIUM UPTAKE PROTEIN"/>
    <property type="match status" value="1"/>
</dbReference>
<name>A0ABR0IZA5_9EURO</name>
<comment type="caution">
    <text evidence="6">The sequence shown here is derived from an EMBL/GenBank/DDBJ whole genome shotgun (WGS) entry which is preliminary data.</text>
</comment>
<dbReference type="EMBL" id="JAVRRF010000028">
    <property type="protein sequence ID" value="KAK5052779.1"/>
    <property type="molecule type" value="Genomic_DNA"/>
</dbReference>
<evidence type="ECO:0000313" key="7">
    <source>
        <dbReference type="Proteomes" id="UP001345691"/>
    </source>
</evidence>
<feature type="domain" description="FAD-binding" evidence="5">
    <location>
        <begin position="10"/>
        <end position="142"/>
    </location>
</feature>
<dbReference type="Proteomes" id="UP001345691">
    <property type="component" value="Unassembled WGS sequence"/>
</dbReference>
<keyword evidence="4" id="KW-0560">Oxidoreductase</keyword>
<dbReference type="InterPro" id="IPR050641">
    <property type="entry name" value="RIFMO-like"/>
</dbReference>
<protein>
    <recommendedName>
        <fullName evidence="5">FAD-binding domain-containing protein</fullName>
    </recommendedName>
</protein>
<keyword evidence="7" id="KW-1185">Reference proteome</keyword>
<comment type="cofactor">
    <cofactor evidence="1">
        <name>FAD</name>
        <dbReference type="ChEBI" id="CHEBI:57692"/>
    </cofactor>
</comment>
<dbReference type="PANTHER" id="PTHR43004:SF19">
    <property type="entry name" value="BINDING MONOOXYGENASE, PUTATIVE (JCVI)-RELATED"/>
    <property type="match status" value="1"/>
</dbReference>
<dbReference type="SUPFAM" id="SSF51905">
    <property type="entry name" value="FAD/NAD(P)-binding domain"/>
    <property type="match status" value="1"/>
</dbReference>
<gene>
    <name evidence="6" type="ORF">LTR69_009605</name>
</gene>
<evidence type="ECO:0000256" key="3">
    <source>
        <dbReference type="ARBA" id="ARBA00022827"/>
    </source>
</evidence>
<evidence type="ECO:0000256" key="4">
    <source>
        <dbReference type="ARBA" id="ARBA00023002"/>
    </source>
</evidence>
<dbReference type="PRINTS" id="PR00420">
    <property type="entry name" value="RNGMNOXGNASE"/>
</dbReference>
<reference evidence="6 7" key="1">
    <citation type="submission" date="2023-08" db="EMBL/GenBank/DDBJ databases">
        <title>Black Yeasts Isolated from many extreme environments.</title>
        <authorList>
            <person name="Coleine C."/>
            <person name="Stajich J.E."/>
            <person name="Selbmann L."/>
        </authorList>
    </citation>
    <scope>NUCLEOTIDE SEQUENCE [LARGE SCALE GENOMIC DNA]</scope>
    <source>
        <strain evidence="6 7">CCFEE 6328</strain>
    </source>
</reference>
<accession>A0ABR0IZA5</accession>
<dbReference type="InterPro" id="IPR036188">
    <property type="entry name" value="FAD/NAD-bd_sf"/>
</dbReference>
<evidence type="ECO:0000256" key="1">
    <source>
        <dbReference type="ARBA" id="ARBA00001974"/>
    </source>
</evidence>
<dbReference type="Gene3D" id="3.50.50.60">
    <property type="entry name" value="FAD/NAD(P)-binding domain"/>
    <property type="match status" value="2"/>
</dbReference>
<dbReference type="Pfam" id="PF01494">
    <property type="entry name" value="FAD_binding_3"/>
    <property type="match status" value="2"/>
</dbReference>
<evidence type="ECO:0000256" key="2">
    <source>
        <dbReference type="ARBA" id="ARBA00022630"/>
    </source>
</evidence>
<organism evidence="6 7">
    <name type="scientific">Exophiala sideris</name>
    <dbReference type="NCBI Taxonomy" id="1016849"/>
    <lineage>
        <taxon>Eukaryota</taxon>
        <taxon>Fungi</taxon>
        <taxon>Dikarya</taxon>
        <taxon>Ascomycota</taxon>
        <taxon>Pezizomycotina</taxon>
        <taxon>Eurotiomycetes</taxon>
        <taxon>Chaetothyriomycetidae</taxon>
        <taxon>Chaetothyriales</taxon>
        <taxon>Herpotrichiellaceae</taxon>
        <taxon>Exophiala</taxon>
    </lineage>
</organism>